<proteinExistence type="predicted"/>
<evidence type="ECO:0000259" key="1">
    <source>
        <dbReference type="Pfam" id="PF25297"/>
    </source>
</evidence>
<dbReference type="Proteomes" id="UP000323521">
    <property type="component" value="Chromosome"/>
</dbReference>
<evidence type="ECO:0000313" key="3">
    <source>
        <dbReference type="Proteomes" id="UP000323521"/>
    </source>
</evidence>
<evidence type="ECO:0000313" key="2">
    <source>
        <dbReference type="EMBL" id="ATW24937.1"/>
    </source>
</evidence>
<dbReference type="EMBL" id="CP017634">
    <property type="protein sequence ID" value="ATW24937.1"/>
    <property type="molecule type" value="Genomic_DNA"/>
</dbReference>
<protein>
    <recommendedName>
        <fullName evidence="1">DUF7878 domain-containing protein</fullName>
    </recommendedName>
</protein>
<feature type="domain" description="DUF7878" evidence="1">
    <location>
        <begin position="13"/>
        <end position="136"/>
    </location>
</feature>
<sequence length="148" mass="17601">MDCIPNKIEIKFKIDLDKTIEHELVMTRNFKVLADIEGELAILINGRIFFYDQYILLMELGVALTKWLRTVKLGMVENFQYHTMDHDDGPILGFIQDQDGWRIISIWQKFDVGIKFDLHTLLNEVDKFLENIKNQLMNRYNIDMDIYI</sequence>
<dbReference type="RefSeq" id="WP_148134174.1">
    <property type="nucleotide sequence ID" value="NZ_CP017634.1"/>
</dbReference>
<keyword evidence="3" id="KW-1185">Reference proteome</keyword>
<reference evidence="2 3" key="1">
    <citation type="submission" date="2016-10" db="EMBL/GenBank/DDBJ databases">
        <title>Complete Genome Sequence of Peptococcaceae strain DCMF.</title>
        <authorList>
            <person name="Edwards R.J."/>
            <person name="Holland S.I."/>
            <person name="Deshpande N.P."/>
            <person name="Wong Y.K."/>
            <person name="Ertan H."/>
            <person name="Manefield M."/>
            <person name="Russell T.L."/>
            <person name="Lee M.J."/>
        </authorList>
    </citation>
    <scope>NUCLEOTIDE SEQUENCE [LARGE SCALE GENOMIC DNA]</scope>
    <source>
        <strain evidence="2 3">DCMF</strain>
    </source>
</reference>
<accession>A0A3G1KR72</accession>
<dbReference type="KEGG" id="fwa:DCMF_09275"/>
<dbReference type="InterPro" id="IPR057200">
    <property type="entry name" value="DUF7878"/>
</dbReference>
<dbReference type="OrthoDB" id="2426838at2"/>
<name>A0A3G1KR72_FORW1</name>
<organism evidence="2 3">
    <name type="scientific">Formimonas warabiya</name>
    <dbReference type="NCBI Taxonomy" id="1761012"/>
    <lineage>
        <taxon>Bacteria</taxon>
        <taxon>Bacillati</taxon>
        <taxon>Bacillota</taxon>
        <taxon>Clostridia</taxon>
        <taxon>Eubacteriales</taxon>
        <taxon>Peptococcaceae</taxon>
        <taxon>Candidatus Formimonas</taxon>
    </lineage>
</organism>
<gene>
    <name evidence="2" type="ORF">DCMF_09275</name>
</gene>
<dbReference type="AlphaFoldDB" id="A0A3G1KR72"/>
<dbReference type="Pfam" id="PF25297">
    <property type="entry name" value="DUF7878"/>
    <property type="match status" value="1"/>
</dbReference>